<keyword evidence="4" id="KW-0808">Transferase</keyword>
<comment type="caution">
    <text evidence="4">The sequence shown here is derived from an EMBL/GenBank/DDBJ whole genome shotgun (WGS) entry which is preliminary data.</text>
</comment>
<dbReference type="AlphaFoldDB" id="A0A3A8JF14"/>
<dbReference type="Pfam" id="PF02274">
    <property type="entry name" value="ADI"/>
    <property type="match status" value="1"/>
</dbReference>
<dbReference type="Proteomes" id="UP000268094">
    <property type="component" value="Unassembled WGS sequence"/>
</dbReference>
<name>A0A3A8JF14_9BACT</name>
<comment type="catalytic activity">
    <reaction evidence="3">
        <text>L-arginine + H2O = L-citrulline + NH4(+)</text>
        <dbReference type="Rhea" id="RHEA:19597"/>
        <dbReference type="ChEBI" id="CHEBI:15377"/>
        <dbReference type="ChEBI" id="CHEBI:28938"/>
        <dbReference type="ChEBI" id="CHEBI:32682"/>
        <dbReference type="ChEBI" id="CHEBI:57743"/>
        <dbReference type="EC" id="3.5.3.6"/>
    </reaction>
</comment>
<dbReference type="PANTHER" id="PTHR47271">
    <property type="entry name" value="ARGININE DEIMINASE"/>
    <property type="match status" value="1"/>
</dbReference>
<evidence type="ECO:0000256" key="2">
    <source>
        <dbReference type="ARBA" id="ARBA00012171"/>
    </source>
</evidence>
<evidence type="ECO:0000313" key="4">
    <source>
        <dbReference type="EMBL" id="RKG93566.1"/>
    </source>
</evidence>
<sequence>MTLTGIECWSESAQLECVAVCRPAALEVATEMEASAVGFIGAVSRQDAEDASGRLCEALTRFGCRLFDLGDFLPESARAVSDASVNRVFVRDTAAVVGRQLVTGTAAFAARIAEFDATHAALAELIHGGPRDAAPVEGTGAGLEFGDVFLLDEERIFVNLGLRSDARALQGFLETAWAAGFQEVGVVCIPEHLGIIHLDLAFNVLGPRAVLARTFLKHLPVRVITPAQAPQWESFEGYFTRRGRKVLALPASEAPCFLSNYIFLGPQLLLASQSAAPRLQPLVKELGIEVEGVDIAALERGNGSVRCLTLPLKRRATYA</sequence>
<dbReference type="PANTHER" id="PTHR47271:SF2">
    <property type="entry name" value="ARGININE DEIMINASE"/>
    <property type="match status" value="1"/>
</dbReference>
<dbReference type="EMBL" id="RAVZ01000006">
    <property type="protein sequence ID" value="RKG93566.1"/>
    <property type="molecule type" value="Genomic_DNA"/>
</dbReference>
<dbReference type="RefSeq" id="WP_120538859.1">
    <property type="nucleotide sequence ID" value="NZ_RAVZ01000006.1"/>
</dbReference>
<reference evidence="5" key="1">
    <citation type="submission" date="2018-09" db="EMBL/GenBank/DDBJ databases">
        <authorList>
            <person name="Livingstone P.G."/>
            <person name="Whitworth D.E."/>
        </authorList>
    </citation>
    <scope>NUCLEOTIDE SEQUENCE [LARGE SCALE GENOMIC DNA]</scope>
    <source>
        <strain evidence="5">CA054A</strain>
    </source>
</reference>
<evidence type="ECO:0000313" key="5">
    <source>
        <dbReference type="Proteomes" id="UP000268094"/>
    </source>
</evidence>
<dbReference type="OrthoDB" id="9807502at2"/>
<keyword evidence="5" id="KW-1185">Reference proteome</keyword>
<accession>A0A3A8JF14</accession>
<dbReference type="GO" id="GO:0016990">
    <property type="term" value="F:arginine deiminase activity"/>
    <property type="evidence" value="ECO:0007669"/>
    <property type="project" value="UniProtKB-EC"/>
</dbReference>
<proteinExistence type="predicted"/>
<dbReference type="EC" id="3.5.3.6" evidence="2"/>
<comment type="pathway">
    <text evidence="1">Amino-acid degradation; L-arginine degradation via ADI pathway; carbamoyl phosphate from L-arginine: step 1/2.</text>
</comment>
<protein>
    <recommendedName>
        <fullName evidence="2">arginine deiminase</fullName>
        <ecNumber evidence="2">3.5.3.6</ecNumber>
    </recommendedName>
</protein>
<evidence type="ECO:0000256" key="3">
    <source>
        <dbReference type="ARBA" id="ARBA00049429"/>
    </source>
</evidence>
<evidence type="ECO:0000256" key="1">
    <source>
        <dbReference type="ARBA" id="ARBA00005213"/>
    </source>
</evidence>
<dbReference type="Gene3D" id="3.75.10.10">
    <property type="entry name" value="L-arginine/glycine Amidinotransferase, Chain A"/>
    <property type="match status" value="1"/>
</dbReference>
<dbReference type="GO" id="GO:0016740">
    <property type="term" value="F:transferase activity"/>
    <property type="evidence" value="ECO:0007669"/>
    <property type="project" value="UniProtKB-KW"/>
</dbReference>
<dbReference type="SUPFAM" id="SSF55909">
    <property type="entry name" value="Pentein"/>
    <property type="match status" value="1"/>
</dbReference>
<organism evidence="4 5">
    <name type="scientific">Corallococcus terminator</name>
    <dbReference type="NCBI Taxonomy" id="2316733"/>
    <lineage>
        <taxon>Bacteria</taxon>
        <taxon>Pseudomonadati</taxon>
        <taxon>Myxococcota</taxon>
        <taxon>Myxococcia</taxon>
        <taxon>Myxococcales</taxon>
        <taxon>Cystobacterineae</taxon>
        <taxon>Myxococcaceae</taxon>
        <taxon>Corallococcus</taxon>
    </lineage>
</organism>
<gene>
    <name evidence="4" type="ORF">D7V88_01875</name>
</gene>
<dbReference type="GO" id="GO:0019546">
    <property type="term" value="P:L-arginine deiminase pathway"/>
    <property type="evidence" value="ECO:0007669"/>
    <property type="project" value="TreeGrafter"/>
</dbReference>